<feature type="transmembrane region" description="Helical" evidence="1">
    <location>
        <begin position="107"/>
        <end position="126"/>
    </location>
</feature>
<feature type="transmembrane region" description="Helical" evidence="1">
    <location>
        <begin position="79"/>
        <end position="100"/>
    </location>
</feature>
<dbReference type="SUPFAM" id="SSF103501">
    <property type="entry name" value="Respiratory nitrate reductase 1 gamma chain"/>
    <property type="match status" value="1"/>
</dbReference>
<dbReference type="HOGENOM" id="CLU_1412419_0_0_2"/>
<dbReference type="KEGG" id="tne:Tneu_1085"/>
<gene>
    <name evidence="2" type="ordered locus">Tneu_1085</name>
</gene>
<keyword evidence="1" id="KW-1133">Transmembrane helix</keyword>
<evidence type="ECO:0000313" key="2">
    <source>
        <dbReference type="EMBL" id="ACB40016.1"/>
    </source>
</evidence>
<keyword evidence="1" id="KW-0812">Transmembrane</keyword>
<name>B1YE03_PYRNV</name>
<dbReference type="STRING" id="444157.Tneu_1085"/>
<sequence>MLAAFLAVFAVAAAVALHRAYRSYSTSPTVAAPQDLTRFLTMGALRDRRRRALALAFHAAVATSLGGHLFLLVEEVPPLLPRVGTAVGLAALALLAVLAAARGVRRAPVFASALATVATGVAMGLAAPREELVKLAWSWPASPSAAGLLLAVHVASASALALSLAYTCHISAPAVYLAARLVKKPKFKFINM</sequence>
<dbReference type="EMBL" id="CP001014">
    <property type="protein sequence ID" value="ACB40016.1"/>
    <property type="molecule type" value="Genomic_DNA"/>
</dbReference>
<dbReference type="RefSeq" id="WP_012350435.1">
    <property type="nucleotide sequence ID" value="NC_010525.1"/>
</dbReference>
<dbReference type="AlphaFoldDB" id="B1YE03"/>
<organism evidence="2 3">
    <name type="scientific">Pyrobaculum neutrophilum (strain DSM 2338 / JCM 9278 / NBRC 100436 / V24Sta)</name>
    <name type="common">Thermoproteus neutrophilus</name>
    <dbReference type="NCBI Taxonomy" id="444157"/>
    <lineage>
        <taxon>Archaea</taxon>
        <taxon>Thermoproteota</taxon>
        <taxon>Thermoprotei</taxon>
        <taxon>Thermoproteales</taxon>
        <taxon>Thermoproteaceae</taxon>
        <taxon>Pyrobaculum</taxon>
    </lineage>
</organism>
<feature type="transmembrane region" description="Helical" evidence="1">
    <location>
        <begin position="146"/>
        <end position="179"/>
    </location>
</feature>
<feature type="transmembrane region" description="Helical" evidence="1">
    <location>
        <begin position="52"/>
        <end position="73"/>
    </location>
</feature>
<evidence type="ECO:0000313" key="3">
    <source>
        <dbReference type="Proteomes" id="UP000001694"/>
    </source>
</evidence>
<keyword evidence="3" id="KW-1185">Reference proteome</keyword>
<evidence type="ECO:0008006" key="4">
    <source>
        <dbReference type="Google" id="ProtNLM"/>
    </source>
</evidence>
<dbReference type="InterPro" id="IPR036197">
    <property type="entry name" value="NarG-like_sf"/>
</dbReference>
<dbReference type="Proteomes" id="UP000001694">
    <property type="component" value="Chromosome"/>
</dbReference>
<evidence type="ECO:0000256" key="1">
    <source>
        <dbReference type="SAM" id="Phobius"/>
    </source>
</evidence>
<protein>
    <recommendedName>
        <fullName evidence="4">Respiratory chain protein</fullName>
    </recommendedName>
</protein>
<accession>B1YE03</accession>
<keyword evidence="1" id="KW-0472">Membrane</keyword>
<reference evidence="2" key="1">
    <citation type="submission" date="2008-03" db="EMBL/GenBank/DDBJ databases">
        <title>Complete sequence of Thermoproteus neutrophilus V24Sta.</title>
        <authorList>
            <consortium name="US DOE Joint Genome Institute"/>
            <person name="Copeland A."/>
            <person name="Lucas S."/>
            <person name="Lapidus A."/>
            <person name="Glavina del Rio T."/>
            <person name="Dalin E."/>
            <person name="Tice H."/>
            <person name="Bruce D."/>
            <person name="Goodwin L."/>
            <person name="Pitluck S."/>
            <person name="Sims D."/>
            <person name="Brettin T."/>
            <person name="Detter J.C."/>
            <person name="Han C."/>
            <person name="Kuske C.R."/>
            <person name="Schmutz J."/>
            <person name="Larimer F."/>
            <person name="Land M."/>
            <person name="Hauser L."/>
            <person name="Kyrpides N."/>
            <person name="Mikhailova N."/>
            <person name="Biddle J.F."/>
            <person name="Zhang Z."/>
            <person name="Fitz-Gibbon S.T."/>
            <person name="Lowe T.M."/>
            <person name="Saltikov C."/>
            <person name="House C.H."/>
            <person name="Richardson P."/>
        </authorList>
    </citation>
    <scope>NUCLEOTIDE SEQUENCE [LARGE SCALE GENOMIC DNA]</scope>
    <source>
        <strain evidence="2">V24Sta</strain>
    </source>
</reference>
<dbReference type="GeneID" id="6165806"/>
<proteinExistence type="predicted"/>